<keyword evidence="1 4" id="KW-0732">Signal</keyword>
<dbReference type="GO" id="GO:0016020">
    <property type="term" value="C:membrane"/>
    <property type="evidence" value="ECO:0007669"/>
    <property type="project" value="InterPro"/>
</dbReference>
<protein>
    <submittedName>
        <fullName evidence="6">Choice-of-anchor B family protein</fullName>
    </submittedName>
</protein>
<dbReference type="Gene3D" id="2.60.40.10">
    <property type="entry name" value="Immunoglobulins"/>
    <property type="match status" value="1"/>
</dbReference>
<feature type="domain" description="Calx-beta" evidence="5">
    <location>
        <begin position="668"/>
        <end position="765"/>
    </location>
</feature>
<dbReference type="EMBL" id="CP034759">
    <property type="protein sequence ID" value="QBG36717.1"/>
    <property type="molecule type" value="Genomic_DNA"/>
</dbReference>
<evidence type="ECO:0000256" key="4">
    <source>
        <dbReference type="SAM" id="SignalP"/>
    </source>
</evidence>
<dbReference type="NCBIfam" id="TIGR04312">
    <property type="entry name" value="choice_anch_B"/>
    <property type="match status" value="1"/>
</dbReference>
<dbReference type="PANTHER" id="PTHR38787">
    <property type="entry name" value="REGULATORY P DOMAIN-CONTAINING PROTEIN"/>
    <property type="match status" value="1"/>
</dbReference>
<dbReference type="Pfam" id="PF22352">
    <property type="entry name" value="K319L-like_PKD"/>
    <property type="match status" value="1"/>
</dbReference>
<evidence type="ECO:0000313" key="6">
    <source>
        <dbReference type="EMBL" id="QBG36717.1"/>
    </source>
</evidence>
<dbReference type="Proteomes" id="UP000290244">
    <property type="component" value="Chromosome"/>
</dbReference>
<dbReference type="KEGG" id="lsd:EMK97_13810"/>
<dbReference type="SMART" id="SM00237">
    <property type="entry name" value="Calx_beta"/>
    <property type="match status" value="2"/>
</dbReference>
<name>A0A4P6PAT3_9GAMM</name>
<dbReference type="PANTHER" id="PTHR38787:SF3">
    <property type="entry name" value="REGULATORY P DOMAIN-CONTAINING PROTEIN"/>
    <property type="match status" value="1"/>
</dbReference>
<dbReference type="Gene3D" id="2.60.40.2030">
    <property type="match status" value="2"/>
</dbReference>
<organism evidence="6 7">
    <name type="scientific">Litorilituus sediminis</name>
    <dbReference type="NCBI Taxonomy" id="718192"/>
    <lineage>
        <taxon>Bacteria</taxon>
        <taxon>Pseudomonadati</taxon>
        <taxon>Pseudomonadota</taxon>
        <taxon>Gammaproteobacteria</taxon>
        <taxon>Alteromonadales</taxon>
        <taxon>Colwelliaceae</taxon>
        <taxon>Litorilituus</taxon>
    </lineage>
</organism>
<dbReference type="Pfam" id="PF08309">
    <property type="entry name" value="LVIVD"/>
    <property type="match status" value="2"/>
</dbReference>
<accession>A0A4P6PAT3</accession>
<dbReference type="AlphaFoldDB" id="A0A4P6PAT3"/>
<dbReference type="InterPro" id="IPR013783">
    <property type="entry name" value="Ig-like_fold"/>
</dbReference>
<dbReference type="OrthoDB" id="9815940at2"/>
<feature type="domain" description="Calx-beta" evidence="5">
    <location>
        <begin position="550"/>
        <end position="651"/>
    </location>
</feature>
<dbReference type="InterPro" id="IPR027589">
    <property type="entry name" value="Choice_anch_B"/>
</dbReference>
<gene>
    <name evidence="6" type="ORF">EMK97_13810</name>
</gene>
<keyword evidence="3" id="KW-0106">Calcium</keyword>
<dbReference type="InterPro" id="IPR038081">
    <property type="entry name" value="CalX-like_sf"/>
</dbReference>
<dbReference type="RefSeq" id="WP_130603132.1">
    <property type="nucleotide sequence ID" value="NZ_CP034759.1"/>
</dbReference>
<reference evidence="6 7" key="1">
    <citation type="submission" date="2018-12" db="EMBL/GenBank/DDBJ databases">
        <title>Complete genome of Litorilituus sediminis.</title>
        <authorList>
            <person name="Liu A."/>
            <person name="Rong J."/>
        </authorList>
    </citation>
    <scope>NUCLEOTIDE SEQUENCE [LARGE SCALE GENOMIC DNA]</scope>
    <source>
        <strain evidence="6 7">JCM 17549</strain>
    </source>
</reference>
<feature type="signal peptide" evidence="4">
    <location>
        <begin position="1"/>
        <end position="20"/>
    </location>
</feature>
<keyword evidence="7" id="KW-1185">Reference proteome</keyword>
<dbReference type="Pfam" id="PF03160">
    <property type="entry name" value="Calx-beta"/>
    <property type="match status" value="2"/>
</dbReference>
<dbReference type="GO" id="GO:0005576">
    <property type="term" value="C:extracellular region"/>
    <property type="evidence" value="ECO:0007669"/>
    <property type="project" value="TreeGrafter"/>
</dbReference>
<evidence type="ECO:0000256" key="2">
    <source>
        <dbReference type="ARBA" id="ARBA00022737"/>
    </source>
</evidence>
<evidence type="ECO:0000259" key="5">
    <source>
        <dbReference type="SMART" id="SM00237"/>
    </source>
</evidence>
<keyword evidence="2" id="KW-0677">Repeat</keyword>
<dbReference type="InterPro" id="IPR013211">
    <property type="entry name" value="LVIVD"/>
</dbReference>
<evidence type="ECO:0000313" key="7">
    <source>
        <dbReference type="Proteomes" id="UP000290244"/>
    </source>
</evidence>
<feature type="chain" id="PRO_5020959174" evidence="4">
    <location>
        <begin position="21"/>
        <end position="917"/>
    </location>
</feature>
<evidence type="ECO:0000256" key="1">
    <source>
        <dbReference type="ARBA" id="ARBA00022729"/>
    </source>
</evidence>
<dbReference type="GO" id="GO:0007154">
    <property type="term" value="P:cell communication"/>
    <property type="evidence" value="ECO:0007669"/>
    <property type="project" value="InterPro"/>
</dbReference>
<proteinExistence type="predicted"/>
<dbReference type="InterPro" id="IPR003644">
    <property type="entry name" value="Calx_beta"/>
</dbReference>
<sequence>MIEKRLALMGLLIASIANFAYGHSEHDKSRFVSTSGKDVGQCDNVLRPCKTIAYAVKQANKGDSVLLAAGQYKVNSSEELFFLKSALVPISGGYNRFDHYQSQSPQTNVTTLTNVPQEMAELLRAKGFKVLADGKSLASQDELKQMLSDYQQLNQRQSDVICQEGKAGVFSCDNVDLLAHVPLSEMSSKPGSGSDIWGHVDLNNNREYAIMTLLNGTVVIDVTEPTNPVEVGTIKGVNSSWRDVKVYQYYDQSLNLWQAYAYVTTEGSNSGATDYVTVIDLNSLPNTISVVEKNKAVSTAHNIYISNVDYSLNVALPGQTPSLQLVGANNLSGAFQSYSLTDPRTLTQGGNKYFGSGYTHDGTSIVINDDRAQQQCGISEGSCTVFVDFNEKEMKLWNITEPSNTKSLGDVSYSDVPSSAQYVHSGWGTDDNQYVLLHDEFDEYRGGLNTTVRIFSIADLANPVQVGQWTGPTSAIDHNGYVRGNRYYMSNYERGLTILDITEPSTPEQVGFFDTYTPSDGASFNGAWGVYPFLPSGNILISDINSGLYVLKDNAKSSAVGQFSFAAKEIATEQGVDLSIDVSRHGTDLTHAASVSYQVIAGSAEAGADFTLVDGTLVWQANDNADKTITAAIAEKLDDAELPESFFIRLYNPTNGATLGDNSYVTINLAGKEDNGAASFAVASLDVAEQNEQLVVTVNRIGSSVGELLVDYVSIADTAIAGEDFEQVAGQLSWANGDSEGKTISVNIINDSEEEDAERFTIQLTSVDGSRIGINEQIEINIADDDQNHEPVISLSENFQVNTDQNVNLIATVSDPDKDDMTFLWQQTAGSQVTITDAEQSTASFVAPSTAGSLSFSFTATDYRGASSTATITLTVVAPNVVVEPKPTSSSGGGAAWMILFMLISSAMLKRVLYRAP</sequence>
<evidence type="ECO:0000256" key="3">
    <source>
        <dbReference type="ARBA" id="ARBA00022837"/>
    </source>
</evidence>
<dbReference type="SUPFAM" id="SSF141072">
    <property type="entry name" value="CalX-like"/>
    <property type="match status" value="2"/>
</dbReference>